<dbReference type="PANTHER" id="PTHR43669">
    <property type="entry name" value="5-KETO-D-GLUCONATE 5-REDUCTASE"/>
    <property type="match status" value="1"/>
</dbReference>
<evidence type="ECO:0000256" key="2">
    <source>
        <dbReference type="ARBA" id="ARBA00023002"/>
    </source>
</evidence>
<evidence type="ECO:0000256" key="1">
    <source>
        <dbReference type="ARBA" id="ARBA00006484"/>
    </source>
</evidence>
<dbReference type="RefSeq" id="WP_182605215.1">
    <property type="nucleotide sequence ID" value="NZ_VKHT01000091.1"/>
</dbReference>
<comment type="caution">
    <text evidence="3">The sequence shown here is derived from an EMBL/GenBank/DDBJ whole genome shotgun (WGS) entry which is preliminary data.</text>
</comment>
<sequence length="249" mass="25980">MLLERKTAVLHGAGGPIGGAVARAFAREGARVFLTGRTREPLDAVATDIRSRGGTADIGVLDALDESDVDAFVDDIAAEAGSVDVSFNLIGFGDVQQPLMEIDVEDFTRPVATLLRSHFLTTRAAARHMVRRGSGVVLAFGGGGPHTLPNLGGLKVAFDALEGLRRQWACELGPHGVRVITVKTGGIPESIPTDFEGREAIEAQIVAHTLLRRAATLEDVGNAAVFAASDMAAAVTAADINITCGSVMD</sequence>
<organism evidence="3 4">
    <name type="scientific">Streptomyces alkaliphilus</name>
    <dbReference type="NCBI Taxonomy" id="1472722"/>
    <lineage>
        <taxon>Bacteria</taxon>
        <taxon>Bacillati</taxon>
        <taxon>Actinomycetota</taxon>
        <taxon>Actinomycetes</taxon>
        <taxon>Kitasatosporales</taxon>
        <taxon>Streptomycetaceae</taxon>
        <taxon>Streptomyces</taxon>
    </lineage>
</organism>
<dbReference type="Gene3D" id="3.40.50.720">
    <property type="entry name" value="NAD(P)-binding Rossmann-like Domain"/>
    <property type="match status" value="1"/>
</dbReference>
<dbReference type="GO" id="GO:0016491">
    <property type="term" value="F:oxidoreductase activity"/>
    <property type="evidence" value="ECO:0007669"/>
    <property type="project" value="UniProtKB-KW"/>
</dbReference>
<dbReference type="InterPro" id="IPR002347">
    <property type="entry name" value="SDR_fam"/>
</dbReference>
<dbReference type="SUPFAM" id="SSF51735">
    <property type="entry name" value="NAD(P)-binding Rossmann-fold domains"/>
    <property type="match status" value="1"/>
</dbReference>
<dbReference type="EMBL" id="VKHT01000091">
    <property type="protein sequence ID" value="MBB0243561.1"/>
    <property type="molecule type" value="Genomic_DNA"/>
</dbReference>
<dbReference type="Pfam" id="PF13561">
    <property type="entry name" value="adh_short_C2"/>
    <property type="match status" value="1"/>
</dbReference>
<accession>A0A7W3TB11</accession>
<reference evidence="4" key="1">
    <citation type="submission" date="2019-10" db="EMBL/GenBank/DDBJ databases">
        <title>Streptomyces sp. nov., a novel actinobacterium isolated from alkaline environment.</title>
        <authorList>
            <person name="Golinska P."/>
        </authorList>
    </citation>
    <scope>NUCLEOTIDE SEQUENCE [LARGE SCALE GENOMIC DNA]</scope>
    <source>
        <strain evidence="4">DSM 42118</strain>
    </source>
</reference>
<protein>
    <submittedName>
        <fullName evidence="3">SDR family oxidoreductase</fullName>
    </submittedName>
</protein>
<dbReference type="CDD" id="cd05233">
    <property type="entry name" value="SDR_c"/>
    <property type="match status" value="1"/>
</dbReference>
<keyword evidence="2" id="KW-0560">Oxidoreductase</keyword>
<gene>
    <name evidence="3" type="ORF">FNQ90_05415</name>
</gene>
<dbReference type="PANTHER" id="PTHR43669:SF3">
    <property type="entry name" value="ALCOHOL DEHYDROGENASE, PUTATIVE (AFU_ORTHOLOGUE AFUA_3G03445)-RELATED"/>
    <property type="match status" value="1"/>
</dbReference>
<comment type="similarity">
    <text evidence="1">Belongs to the short-chain dehydrogenases/reductases (SDR) family.</text>
</comment>
<proteinExistence type="inferred from homology"/>
<keyword evidence="4" id="KW-1185">Reference proteome</keyword>
<name>A0A7W3TB11_9ACTN</name>
<evidence type="ECO:0000313" key="3">
    <source>
        <dbReference type="EMBL" id="MBB0243561.1"/>
    </source>
</evidence>
<evidence type="ECO:0000313" key="4">
    <source>
        <dbReference type="Proteomes" id="UP000538929"/>
    </source>
</evidence>
<dbReference type="PRINTS" id="PR00081">
    <property type="entry name" value="GDHRDH"/>
</dbReference>
<dbReference type="AlphaFoldDB" id="A0A7W3TB11"/>
<dbReference type="Proteomes" id="UP000538929">
    <property type="component" value="Unassembled WGS sequence"/>
</dbReference>
<dbReference type="InterPro" id="IPR036291">
    <property type="entry name" value="NAD(P)-bd_dom_sf"/>
</dbReference>